<gene>
    <name evidence="2" type="primary">pelG</name>
    <name evidence="2" type="ORF">ACFSW5_07875</name>
</gene>
<keyword evidence="1" id="KW-1133">Transmembrane helix</keyword>
<proteinExistence type="predicted"/>
<dbReference type="InterPro" id="IPR013783">
    <property type="entry name" value="Ig-like_fold"/>
</dbReference>
<dbReference type="PANTHER" id="PTHR40050:SF1">
    <property type="entry name" value="INNER SPORE COAT PROTEIN H"/>
    <property type="match status" value="1"/>
</dbReference>
<keyword evidence="1" id="KW-0472">Membrane</keyword>
<feature type="transmembrane region" description="Helical" evidence="1">
    <location>
        <begin position="277"/>
        <end position="300"/>
    </location>
</feature>
<feature type="transmembrane region" description="Helical" evidence="1">
    <location>
        <begin position="423"/>
        <end position="442"/>
    </location>
</feature>
<reference evidence="3" key="1">
    <citation type="journal article" date="2019" name="Int. J. Syst. Evol. Microbiol.">
        <title>The Global Catalogue of Microorganisms (GCM) 10K type strain sequencing project: providing services to taxonomists for standard genome sequencing and annotation.</title>
        <authorList>
            <consortium name="The Broad Institute Genomics Platform"/>
            <consortium name="The Broad Institute Genome Sequencing Center for Infectious Disease"/>
            <person name="Wu L."/>
            <person name="Ma J."/>
        </authorList>
    </citation>
    <scope>NUCLEOTIDE SEQUENCE [LARGE SCALE GENOMIC DNA]</scope>
    <source>
        <strain evidence="3">TISTR 1827</strain>
    </source>
</reference>
<feature type="transmembrane region" description="Helical" evidence="1">
    <location>
        <begin position="475"/>
        <end position="495"/>
    </location>
</feature>
<accession>A0ABW5QV29</accession>
<name>A0ABW5QV29_9BACL</name>
<keyword evidence="1" id="KW-0812">Transmembrane</keyword>
<evidence type="ECO:0000256" key="1">
    <source>
        <dbReference type="SAM" id="Phobius"/>
    </source>
</evidence>
<dbReference type="PANTHER" id="PTHR40050">
    <property type="entry name" value="INNER SPORE COAT PROTEIN H"/>
    <property type="match status" value="1"/>
</dbReference>
<feature type="transmembrane region" description="Helical" evidence="1">
    <location>
        <begin position="368"/>
        <end position="391"/>
    </location>
</feature>
<protein>
    <submittedName>
        <fullName evidence="2">Exopolysaccharide Pel transporter PelG</fullName>
    </submittedName>
</protein>
<sequence>MAGIGFELRKMFREHGLINNVRAYAYSSMTTVGPMILCMVLIAAMQRIMTHFESSYLEWQLFISTVTYGFVFSIIISSGLSMVLTRYISDMIFEKKYPQIISSYYGGLAVGLPFSGLAAALFLSGVEAGLGYKAAAYVFFMALFAIWIQAVYLTALKDYARIVRSFLIGVVIALASGWLLLGYAGWDPVTSALVAADAGFLAIMLLNGVHFEHIFPARSSEDYFSFFSYARKYPSLFFMGTFLYSGVYIHNLVYWTGPDKHVVAGAYYSAPFFDMPVFYAYMSVVPTLVTFVVTVETSFFEKLRLYYRNVLEGGTYRDVERAKRNMQDTLVRQISLVLEIQLLFTVLSIAAGMMLLPAVGFTMAQLDVFMLLALGYFLFIAMFVVLHLLLYFDDRKGVLWISLTFVALNAALTYWTMYSGDDGLGMLLASFAGLCAALARLLHMLRNIDYYTFCAQPLRAANTNAGRSGRRGRKLAAAALLLVTALATAACSAEADTQDASGQSGTPGETAQSIVASTTGIAEDKRIYAQDEDGSVKTLYVTVLPENDAESGLDWYGLNRITDRYSEDSMNIIMQEGAADGSGPKAGDFGYAQTEPNAKISLRGNTARYASQKSYQIKLDDEAGPWLGQTTINLNKHSADPSRLRNKLAFDLFEQIADFTSLRTQFVHLYVKDLSDGKGQAAFEDYGLYTQIEQPNKTFLKSHWLDPYGELYKVAFFEFYRYPEQIKLQSDPAYDKAAFETILEIKGREDHEKLIAMLEDVNDTTIPIDDVMAKHFDLDNFLTWTAVNILTDNMDTDANNYYLYSPLNSDKWYFLPWDYDGAFGLQRSENSIRSYQSGISNYWGSVLHNRYFRTQEHVDQLKAKLEELSRYINRDTIAKQLERYAPIVDPLRAKAPDLNYLPMKLEDVPDDIEMILNTPEQGMKLFLEDLEKPKPFYMDEVVQNGNQLQFAWDVSFDLQGDDLVYDWAVASDPAFTNVIQSKNGLKETGVSISSLKPGTYYWKVVARDSEGHTQTSFDMYEDDDGPYYGILQFEVN</sequence>
<organism evidence="2 3">
    <name type="scientific">Paenibacillus thailandensis</name>
    <dbReference type="NCBI Taxonomy" id="393250"/>
    <lineage>
        <taxon>Bacteria</taxon>
        <taxon>Bacillati</taxon>
        <taxon>Bacillota</taxon>
        <taxon>Bacilli</taxon>
        <taxon>Bacillales</taxon>
        <taxon>Paenibacillaceae</taxon>
        <taxon>Paenibacillus</taxon>
    </lineage>
</organism>
<dbReference type="InterPro" id="IPR014867">
    <property type="entry name" value="Spore_coat_CotH_CotH2/3/7"/>
</dbReference>
<evidence type="ECO:0000313" key="2">
    <source>
        <dbReference type="EMBL" id="MFD2660187.1"/>
    </source>
</evidence>
<dbReference type="Pfam" id="PF16933">
    <property type="entry name" value="PelG"/>
    <property type="match status" value="1"/>
</dbReference>
<feature type="transmembrane region" description="Helical" evidence="1">
    <location>
        <begin position="21"/>
        <end position="45"/>
    </location>
</feature>
<feature type="transmembrane region" description="Helical" evidence="1">
    <location>
        <begin position="135"/>
        <end position="154"/>
    </location>
</feature>
<feature type="transmembrane region" description="Helical" evidence="1">
    <location>
        <begin position="334"/>
        <end position="356"/>
    </location>
</feature>
<keyword evidence="3" id="KW-1185">Reference proteome</keyword>
<dbReference type="InterPro" id="IPR031617">
    <property type="entry name" value="PelG"/>
</dbReference>
<dbReference type="Proteomes" id="UP001597493">
    <property type="component" value="Unassembled WGS sequence"/>
</dbReference>
<dbReference type="EMBL" id="JBHUMY010000007">
    <property type="protein sequence ID" value="MFD2660187.1"/>
    <property type="molecule type" value="Genomic_DNA"/>
</dbReference>
<feature type="transmembrane region" description="Helical" evidence="1">
    <location>
        <begin position="398"/>
        <end position="417"/>
    </location>
</feature>
<dbReference type="Gene3D" id="2.60.40.10">
    <property type="entry name" value="Immunoglobulins"/>
    <property type="match status" value="1"/>
</dbReference>
<dbReference type="Pfam" id="PF08757">
    <property type="entry name" value="CotH"/>
    <property type="match status" value="1"/>
</dbReference>
<comment type="caution">
    <text evidence="2">The sequence shown here is derived from an EMBL/GenBank/DDBJ whole genome shotgun (WGS) entry which is preliminary data.</text>
</comment>
<feature type="transmembrane region" description="Helical" evidence="1">
    <location>
        <begin position="236"/>
        <end position="257"/>
    </location>
</feature>
<feature type="transmembrane region" description="Helical" evidence="1">
    <location>
        <begin position="65"/>
        <end position="84"/>
    </location>
</feature>
<dbReference type="RefSeq" id="WP_379271164.1">
    <property type="nucleotide sequence ID" value="NZ_JBHUGT010000018.1"/>
</dbReference>
<feature type="transmembrane region" description="Helical" evidence="1">
    <location>
        <begin position="104"/>
        <end position="123"/>
    </location>
</feature>
<feature type="transmembrane region" description="Helical" evidence="1">
    <location>
        <begin position="166"/>
        <end position="186"/>
    </location>
</feature>
<feature type="transmembrane region" description="Helical" evidence="1">
    <location>
        <begin position="192"/>
        <end position="215"/>
    </location>
</feature>
<evidence type="ECO:0000313" key="3">
    <source>
        <dbReference type="Proteomes" id="UP001597493"/>
    </source>
</evidence>